<feature type="compositionally biased region" description="Acidic residues" evidence="1">
    <location>
        <begin position="264"/>
        <end position="276"/>
    </location>
</feature>
<dbReference type="GO" id="GO:0034198">
    <property type="term" value="P:cellular response to amino acid starvation"/>
    <property type="evidence" value="ECO:0007669"/>
    <property type="project" value="UniProtKB-ARBA"/>
</dbReference>
<sequence length="526" mass="56382">MSIEEKPQATAAESANEREAIGTQEATSSKKDRTRGLLHVPSRSSSQKINPSPTSTGLSGVTVNDPRDSIGGHSKESAGSMSAGHRNGSTSSNHSGMGTGPTSTPGHSQPSSPALATQNKKKKGGFLALLNCCSVPDQANGLNTTQDQVHRVEKLGPRPTTASRRTLTPSDQPSGSKTQLQEKQVQAQTSSQNAPGNPTQEEREKRESAISTQNQSTVSQGDAESKQTTLVGNSTTAPAVTVDPPNATSSETTEPAVGAVIEAGEPEAADEADAEGDIPMPDADEAATQPNEHSVLTQANEHQQYTVPLPPPPPGPIPAAASNPATSHLQEQMPPFVPDQPTKYLLPPQAPEFKGKKCLVLDLDETLVHSSFKILNQADFTIPVEIEGNYHNVYVIKRPGVDQFMKRVGELYEVVVFTASVSKYGDPLLDQLDIHHVVHHRLFRESCYNHQGNYVKDLSQVGRDLKETIIIDNSPTSYIFHPQHAVPISSWFSDAHDNELLDLIPVLEDLASSDVTDVSLVLDVSL</sequence>
<evidence type="ECO:0000259" key="2">
    <source>
        <dbReference type="PROSITE" id="PS50969"/>
    </source>
</evidence>
<dbReference type="STRING" id="177199.A0A420YKG2"/>
<gene>
    <name evidence="3" type="ORF">DL546_009191</name>
</gene>
<evidence type="ECO:0000256" key="1">
    <source>
        <dbReference type="SAM" id="MobiDB-lite"/>
    </source>
</evidence>
<dbReference type="OrthoDB" id="277011at2759"/>
<dbReference type="GO" id="GO:1904262">
    <property type="term" value="P:negative regulation of TORC1 signaling"/>
    <property type="evidence" value="ECO:0007669"/>
    <property type="project" value="UniProtKB-ARBA"/>
</dbReference>
<dbReference type="SMART" id="SM00577">
    <property type="entry name" value="CPDc"/>
    <property type="match status" value="1"/>
</dbReference>
<dbReference type="Gene3D" id="3.40.50.1000">
    <property type="entry name" value="HAD superfamily/HAD-like"/>
    <property type="match status" value="1"/>
</dbReference>
<comment type="caution">
    <text evidence="3">The sequence shown here is derived from an EMBL/GenBank/DDBJ whole genome shotgun (WGS) entry which is preliminary data.</text>
</comment>
<dbReference type="GO" id="GO:0016791">
    <property type="term" value="F:phosphatase activity"/>
    <property type="evidence" value="ECO:0007669"/>
    <property type="project" value="InterPro"/>
</dbReference>
<protein>
    <recommendedName>
        <fullName evidence="2">FCP1 homology domain-containing protein</fullName>
    </recommendedName>
</protein>
<dbReference type="InterPro" id="IPR004274">
    <property type="entry name" value="FCP1_dom"/>
</dbReference>
<dbReference type="GO" id="GO:0009651">
    <property type="term" value="P:response to salt stress"/>
    <property type="evidence" value="ECO:0007669"/>
    <property type="project" value="UniProtKB-ARBA"/>
</dbReference>
<feature type="compositionally biased region" description="Low complexity" evidence="1">
    <location>
        <begin position="100"/>
        <end position="113"/>
    </location>
</feature>
<feature type="compositionally biased region" description="Polar residues" evidence="1">
    <location>
        <begin position="160"/>
        <end position="199"/>
    </location>
</feature>
<feature type="compositionally biased region" description="Pro residues" evidence="1">
    <location>
        <begin position="308"/>
        <end position="317"/>
    </location>
</feature>
<dbReference type="EMBL" id="QVQW01000005">
    <property type="protein sequence ID" value="RKU48383.1"/>
    <property type="molecule type" value="Genomic_DNA"/>
</dbReference>
<keyword evidence="4" id="KW-1185">Reference proteome</keyword>
<dbReference type="NCBIfam" id="TIGR02251">
    <property type="entry name" value="HIF-SF_euk"/>
    <property type="match status" value="1"/>
</dbReference>
<feature type="region of interest" description="Disordered" evidence="1">
    <location>
        <begin position="1"/>
        <end position="120"/>
    </location>
</feature>
<dbReference type="AlphaFoldDB" id="A0A420YKG2"/>
<feature type="region of interest" description="Disordered" evidence="1">
    <location>
        <begin position="136"/>
        <end position="292"/>
    </location>
</feature>
<dbReference type="PROSITE" id="PS50969">
    <property type="entry name" value="FCP1"/>
    <property type="match status" value="1"/>
</dbReference>
<dbReference type="SUPFAM" id="SSF56784">
    <property type="entry name" value="HAD-like"/>
    <property type="match status" value="1"/>
</dbReference>
<dbReference type="Pfam" id="PF03031">
    <property type="entry name" value="NIF"/>
    <property type="match status" value="1"/>
</dbReference>
<dbReference type="PANTHER" id="PTHR12210">
    <property type="entry name" value="DULLARD PROTEIN PHOSPHATASE"/>
    <property type="match status" value="1"/>
</dbReference>
<dbReference type="FunFam" id="3.40.50.1000:FF:000043">
    <property type="entry name" value="General stress response phosphoprotein phosphatase Psr1/2"/>
    <property type="match status" value="1"/>
</dbReference>
<organism evidence="3 4">
    <name type="scientific">Coniochaeta pulveracea</name>
    <dbReference type="NCBI Taxonomy" id="177199"/>
    <lineage>
        <taxon>Eukaryota</taxon>
        <taxon>Fungi</taxon>
        <taxon>Dikarya</taxon>
        <taxon>Ascomycota</taxon>
        <taxon>Pezizomycotina</taxon>
        <taxon>Sordariomycetes</taxon>
        <taxon>Sordariomycetidae</taxon>
        <taxon>Coniochaetales</taxon>
        <taxon>Coniochaetaceae</taxon>
        <taxon>Coniochaeta</taxon>
    </lineage>
</organism>
<dbReference type="Proteomes" id="UP000275385">
    <property type="component" value="Unassembled WGS sequence"/>
</dbReference>
<dbReference type="InterPro" id="IPR011948">
    <property type="entry name" value="Dullard_phosphatase"/>
</dbReference>
<feature type="compositionally biased region" description="Basic and acidic residues" evidence="1">
    <location>
        <begin position="65"/>
        <end position="76"/>
    </location>
</feature>
<feature type="compositionally biased region" description="Polar residues" evidence="1">
    <location>
        <begin position="209"/>
        <end position="238"/>
    </location>
</feature>
<reference evidence="3 4" key="1">
    <citation type="submission" date="2018-08" db="EMBL/GenBank/DDBJ databases">
        <title>Draft genome of the lignicolous fungus Coniochaeta pulveracea.</title>
        <authorList>
            <person name="Borstlap C.J."/>
            <person name="De Witt R.N."/>
            <person name="Botha A."/>
            <person name="Volschenk H."/>
        </authorList>
    </citation>
    <scope>NUCLEOTIDE SEQUENCE [LARGE SCALE GENOMIC DNA]</scope>
    <source>
        <strain evidence="3 4">CAB683</strain>
    </source>
</reference>
<dbReference type="InterPro" id="IPR036412">
    <property type="entry name" value="HAD-like_sf"/>
</dbReference>
<accession>A0A420YKG2</accession>
<feature type="compositionally biased region" description="Polar residues" evidence="1">
    <location>
        <begin position="42"/>
        <end position="62"/>
    </location>
</feature>
<evidence type="ECO:0000313" key="4">
    <source>
        <dbReference type="Proteomes" id="UP000275385"/>
    </source>
</evidence>
<dbReference type="GO" id="GO:0045944">
    <property type="term" value="P:positive regulation of transcription by RNA polymerase II"/>
    <property type="evidence" value="ECO:0007669"/>
    <property type="project" value="UniProtKB-ARBA"/>
</dbReference>
<dbReference type="InterPro" id="IPR050365">
    <property type="entry name" value="TIM50"/>
</dbReference>
<name>A0A420YKG2_9PEZI</name>
<feature type="domain" description="FCP1 homology" evidence="2">
    <location>
        <begin position="352"/>
        <end position="510"/>
    </location>
</feature>
<dbReference type="InterPro" id="IPR023214">
    <property type="entry name" value="HAD_sf"/>
</dbReference>
<dbReference type="CDD" id="cd07521">
    <property type="entry name" value="HAD_FCP1-like"/>
    <property type="match status" value="1"/>
</dbReference>
<proteinExistence type="predicted"/>
<feature type="region of interest" description="Disordered" evidence="1">
    <location>
        <begin position="304"/>
        <end position="336"/>
    </location>
</feature>
<evidence type="ECO:0000313" key="3">
    <source>
        <dbReference type="EMBL" id="RKU48383.1"/>
    </source>
</evidence>